<feature type="binding site" evidence="5">
    <location>
        <position position="248"/>
    </location>
    <ligand>
        <name>substrate</name>
    </ligand>
</feature>
<feature type="domain" description="Peptidase M24" evidence="7">
    <location>
        <begin position="76"/>
        <end position="314"/>
    </location>
</feature>
<feature type="binding site" evidence="5">
    <location>
        <position position="277"/>
    </location>
    <ligand>
        <name>a divalent metal cation</name>
        <dbReference type="ChEBI" id="CHEBI:60240"/>
        <label>2</label>
        <note>catalytic</note>
    </ligand>
</feature>
<dbReference type="PANTHER" id="PTHR43330:SF8">
    <property type="entry name" value="METHIONINE AMINOPEPTIDASE 1D, MITOCHONDRIAL"/>
    <property type="match status" value="1"/>
</dbReference>
<sequence>MNHKKFIFSPIIIRNLFRRARNTTTKSYDIITSGAYKTNSLPRIVPKEIPRPNHIYNLVTGPYQSSILIKNQWQLEGIRAACRRARTIIDTVSESIQAGITTDTIDRLVHELCISLGCHPAPLHYENFPRSCCTSVNNIALHGIPNDRPLKENDILKLDVSVYYNGFFGDVSETYLVPGNDKNKSPIDNDALYLITHARRCRDRAIAICRPGIEFSAIGRACEEYIKHCSGLKIVKSACGHGLGEQLHEQPQILHYYDSNEKQMKWIMKEGMVFAIEPVLTDGNGRVKMCDDDIQVCTIDNSRCAQFEHTIVITSTGHEILTEGKTDMRPNILERKAVFL</sequence>
<feature type="binding site" evidence="5">
    <location>
        <position position="170"/>
    </location>
    <ligand>
        <name>a divalent metal cation</name>
        <dbReference type="ChEBI" id="CHEBI:60240"/>
        <label>1</label>
    </ligand>
</feature>
<evidence type="ECO:0000256" key="2">
    <source>
        <dbReference type="ARBA" id="ARBA00022670"/>
    </source>
</evidence>
<dbReference type="Pfam" id="PF00557">
    <property type="entry name" value="Peptidase_M24"/>
    <property type="match status" value="1"/>
</dbReference>
<evidence type="ECO:0000256" key="4">
    <source>
        <dbReference type="ARBA" id="ARBA00022801"/>
    </source>
</evidence>
<evidence type="ECO:0000259" key="7">
    <source>
        <dbReference type="Pfam" id="PF00557"/>
    </source>
</evidence>
<evidence type="ECO:0000313" key="9">
    <source>
        <dbReference type="EMBL" id="CAF1324302.1"/>
    </source>
</evidence>
<protein>
    <recommendedName>
        <fullName evidence="6">Methionine aminopeptidase</fullName>
        <ecNumber evidence="6">3.4.11.18</ecNumber>
    </recommendedName>
</protein>
<feature type="binding site" evidence="5">
    <location>
        <position position="142"/>
    </location>
    <ligand>
        <name>substrate</name>
    </ligand>
</feature>
<dbReference type="GO" id="GO:0046872">
    <property type="term" value="F:metal ion binding"/>
    <property type="evidence" value="ECO:0007669"/>
    <property type="project" value="UniProtKB-UniRule"/>
</dbReference>
<evidence type="ECO:0000313" key="10">
    <source>
        <dbReference type="Proteomes" id="UP000663870"/>
    </source>
</evidence>
<comment type="catalytic activity">
    <reaction evidence="5 6">
        <text>Release of N-terminal amino acids, preferentially methionine, from peptides and arylamides.</text>
        <dbReference type="EC" id="3.4.11.18"/>
    </reaction>
</comment>
<dbReference type="SUPFAM" id="SSF55920">
    <property type="entry name" value="Creatinase/aminopeptidase"/>
    <property type="match status" value="1"/>
</dbReference>
<dbReference type="GO" id="GO:0006508">
    <property type="term" value="P:proteolysis"/>
    <property type="evidence" value="ECO:0007669"/>
    <property type="project" value="UniProtKB-KW"/>
</dbReference>
<dbReference type="InterPro" id="IPR002467">
    <property type="entry name" value="Pept_M24A_MAP1"/>
</dbReference>
<comment type="similarity">
    <text evidence="5">Belongs to the peptidase M24A family. Methionine aminopeptidase type 1 subfamily.</text>
</comment>
<dbReference type="NCBIfam" id="TIGR00500">
    <property type="entry name" value="met_pdase_I"/>
    <property type="match status" value="1"/>
</dbReference>
<dbReference type="EMBL" id="CAJNOL010001262">
    <property type="protein sequence ID" value="CAF1324302.1"/>
    <property type="molecule type" value="Genomic_DNA"/>
</dbReference>
<organism evidence="9 10">
    <name type="scientific">Rotaria sordida</name>
    <dbReference type="NCBI Taxonomy" id="392033"/>
    <lineage>
        <taxon>Eukaryota</taxon>
        <taxon>Metazoa</taxon>
        <taxon>Spiralia</taxon>
        <taxon>Gnathifera</taxon>
        <taxon>Rotifera</taxon>
        <taxon>Eurotatoria</taxon>
        <taxon>Bdelloidea</taxon>
        <taxon>Philodinida</taxon>
        <taxon>Philodinidae</taxon>
        <taxon>Rotaria</taxon>
    </lineage>
</organism>
<dbReference type="PANTHER" id="PTHR43330">
    <property type="entry name" value="METHIONINE AMINOPEPTIDASE"/>
    <property type="match status" value="1"/>
</dbReference>
<dbReference type="InterPro" id="IPR001714">
    <property type="entry name" value="Pept_M24_MAP"/>
</dbReference>
<keyword evidence="1 5" id="KW-0031">Aminopeptidase</keyword>
<keyword evidence="10" id="KW-1185">Reference proteome</keyword>
<dbReference type="AlphaFoldDB" id="A0A815FEP7"/>
<dbReference type="GO" id="GO:0004239">
    <property type="term" value="F:initiator methionyl aminopeptidase activity"/>
    <property type="evidence" value="ECO:0007669"/>
    <property type="project" value="UniProtKB-UniRule"/>
</dbReference>
<proteinExistence type="inferred from homology"/>
<dbReference type="CDD" id="cd01086">
    <property type="entry name" value="MetAP1"/>
    <property type="match status" value="1"/>
</dbReference>
<evidence type="ECO:0000256" key="1">
    <source>
        <dbReference type="ARBA" id="ARBA00022438"/>
    </source>
</evidence>
<evidence type="ECO:0000256" key="3">
    <source>
        <dbReference type="ARBA" id="ARBA00022723"/>
    </source>
</evidence>
<dbReference type="HAMAP" id="MF_01974">
    <property type="entry name" value="MetAP_1"/>
    <property type="match status" value="1"/>
</dbReference>
<evidence type="ECO:0000313" key="8">
    <source>
        <dbReference type="EMBL" id="CAF1097687.1"/>
    </source>
</evidence>
<keyword evidence="2 5" id="KW-0645">Protease</keyword>
<keyword evidence="4 5" id="KW-0378">Hydrolase</keyword>
<feature type="binding site" evidence="5">
    <location>
        <position position="159"/>
    </location>
    <ligand>
        <name>a divalent metal cation</name>
        <dbReference type="ChEBI" id="CHEBI:60240"/>
        <label>1</label>
    </ligand>
</feature>
<dbReference type="GO" id="GO:0070006">
    <property type="term" value="F:metalloaminopeptidase activity"/>
    <property type="evidence" value="ECO:0007669"/>
    <property type="project" value="UniProtKB-UniRule"/>
</dbReference>
<dbReference type="InterPro" id="IPR036005">
    <property type="entry name" value="Creatinase/aminopeptidase-like"/>
</dbReference>
<dbReference type="EMBL" id="CAJNOH010000657">
    <property type="protein sequence ID" value="CAF1097687.1"/>
    <property type="molecule type" value="Genomic_DNA"/>
</dbReference>
<evidence type="ECO:0000256" key="6">
    <source>
        <dbReference type="RuleBase" id="RU003653"/>
    </source>
</evidence>
<dbReference type="EC" id="3.4.11.18" evidence="6"/>
<comment type="caution">
    <text evidence="9">The sequence shown here is derived from an EMBL/GenBank/DDBJ whole genome shotgun (WGS) entry which is preliminary data.</text>
</comment>
<keyword evidence="3 5" id="KW-0479">Metal-binding</keyword>
<dbReference type="Proteomes" id="UP000663870">
    <property type="component" value="Unassembled WGS sequence"/>
</dbReference>
<feature type="binding site" evidence="5">
    <location>
        <position position="308"/>
    </location>
    <ligand>
        <name>a divalent metal cation</name>
        <dbReference type="ChEBI" id="CHEBI:60240"/>
        <label>2</label>
        <note>catalytic</note>
    </ligand>
</feature>
<comment type="function">
    <text evidence="6">Cotranslationally removes the N-terminal methionine from nascent proteins. The N-terminal methionine is often cleaved when the second residue in the primary sequence is small and uncharged (Met-Ala-, Cys, Gly, Pro, Ser, Thr, or Val).</text>
</comment>
<comment type="cofactor">
    <cofactor evidence="5">
        <name>Co(2+)</name>
        <dbReference type="ChEBI" id="CHEBI:48828"/>
    </cofactor>
    <cofactor evidence="5">
        <name>Zn(2+)</name>
        <dbReference type="ChEBI" id="CHEBI:29105"/>
    </cofactor>
    <cofactor evidence="5">
        <name>Mn(2+)</name>
        <dbReference type="ChEBI" id="CHEBI:29035"/>
    </cofactor>
    <cofactor evidence="5">
        <name>Fe(2+)</name>
        <dbReference type="ChEBI" id="CHEBI:29033"/>
    </cofactor>
    <text evidence="5">Binds 2 divalent metal cations per subunit. Has a high-affinity and a low affinity metal-binding site. The true nature of the physiological cofactor is under debate. The enzyme is active with cobalt, zinc, manganese or divalent iron ions. Most likely, methionine aminopeptidases function as mononuclear Fe(2+)-metalloproteases under physiological conditions, and the catalytically relevant metal-binding site has been assigned to the histidine-containing high-affinity site.</text>
</comment>
<feature type="binding site" evidence="5">
    <location>
        <position position="241"/>
    </location>
    <ligand>
        <name>a divalent metal cation</name>
        <dbReference type="ChEBI" id="CHEBI:60240"/>
        <label>2</label>
        <note>catalytic</note>
    </ligand>
</feature>
<dbReference type="Proteomes" id="UP000663854">
    <property type="component" value="Unassembled WGS sequence"/>
</dbReference>
<name>A0A815FEP7_9BILA</name>
<feature type="binding site" evidence="5">
    <location>
        <position position="170"/>
    </location>
    <ligand>
        <name>a divalent metal cation</name>
        <dbReference type="ChEBI" id="CHEBI:60240"/>
        <label>2</label>
        <note>catalytic</note>
    </ligand>
</feature>
<gene>
    <name evidence="9" type="ORF">JXQ802_LOCUS30715</name>
    <name evidence="8" type="ORF">PYM288_LOCUS19505</name>
</gene>
<dbReference type="InterPro" id="IPR000994">
    <property type="entry name" value="Pept_M24"/>
</dbReference>
<evidence type="ECO:0000256" key="5">
    <source>
        <dbReference type="HAMAP-Rule" id="MF_03174"/>
    </source>
</evidence>
<dbReference type="Gene3D" id="3.90.230.10">
    <property type="entry name" value="Creatinase/methionine aminopeptidase superfamily"/>
    <property type="match status" value="1"/>
</dbReference>
<feature type="binding site" evidence="5">
    <location>
        <position position="308"/>
    </location>
    <ligand>
        <name>a divalent metal cation</name>
        <dbReference type="ChEBI" id="CHEBI:60240"/>
        <label>1</label>
    </ligand>
</feature>
<reference evidence="9" key="1">
    <citation type="submission" date="2021-02" db="EMBL/GenBank/DDBJ databases">
        <authorList>
            <person name="Nowell W R."/>
        </authorList>
    </citation>
    <scope>NUCLEOTIDE SEQUENCE</scope>
</reference>
<dbReference type="PRINTS" id="PR00599">
    <property type="entry name" value="MAPEPTIDASE"/>
</dbReference>
<accession>A0A815FEP7</accession>